<comment type="caution">
    <text evidence="1">The sequence shown here is derived from an EMBL/GenBank/DDBJ whole genome shotgun (WGS) entry which is preliminary data.</text>
</comment>
<dbReference type="EMBL" id="CM055753">
    <property type="protein sequence ID" value="KAJ7991773.1"/>
    <property type="molecule type" value="Genomic_DNA"/>
</dbReference>
<proteinExistence type="predicted"/>
<keyword evidence="2" id="KW-1185">Reference proteome</keyword>
<sequence length="101" mass="11261">MAPCKHAGEGTSATGYPGRQRWSRVQTQVFLHHWVDKVFRGMAGFYTWLLVACTFTRETALCRFLSASNLAGGSNETTRRGDLSSVIISSHGLSQRLFSHR</sequence>
<gene>
    <name evidence="1" type="ORF">DPEC_G00287350</name>
</gene>
<organism evidence="1 2">
    <name type="scientific">Dallia pectoralis</name>
    <name type="common">Alaska blackfish</name>
    <dbReference type="NCBI Taxonomy" id="75939"/>
    <lineage>
        <taxon>Eukaryota</taxon>
        <taxon>Metazoa</taxon>
        <taxon>Chordata</taxon>
        <taxon>Craniata</taxon>
        <taxon>Vertebrata</taxon>
        <taxon>Euteleostomi</taxon>
        <taxon>Actinopterygii</taxon>
        <taxon>Neopterygii</taxon>
        <taxon>Teleostei</taxon>
        <taxon>Protacanthopterygii</taxon>
        <taxon>Esociformes</taxon>
        <taxon>Umbridae</taxon>
        <taxon>Dallia</taxon>
    </lineage>
</organism>
<protein>
    <submittedName>
        <fullName evidence="1">Uncharacterized protein</fullName>
    </submittedName>
</protein>
<reference evidence="1" key="1">
    <citation type="submission" date="2021-05" db="EMBL/GenBank/DDBJ databases">
        <authorList>
            <person name="Pan Q."/>
            <person name="Jouanno E."/>
            <person name="Zahm M."/>
            <person name="Klopp C."/>
            <person name="Cabau C."/>
            <person name="Louis A."/>
            <person name="Berthelot C."/>
            <person name="Parey E."/>
            <person name="Roest Crollius H."/>
            <person name="Montfort J."/>
            <person name="Robinson-Rechavi M."/>
            <person name="Bouchez O."/>
            <person name="Lampietro C."/>
            <person name="Lopez Roques C."/>
            <person name="Donnadieu C."/>
            <person name="Postlethwait J."/>
            <person name="Bobe J."/>
            <person name="Dillon D."/>
            <person name="Chandos A."/>
            <person name="von Hippel F."/>
            <person name="Guiguen Y."/>
        </authorList>
    </citation>
    <scope>NUCLEOTIDE SEQUENCE</scope>
    <source>
        <strain evidence="1">YG-Jan2019</strain>
    </source>
</reference>
<dbReference type="Proteomes" id="UP001157502">
    <property type="component" value="Chromosome 26"/>
</dbReference>
<evidence type="ECO:0000313" key="1">
    <source>
        <dbReference type="EMBL" id="KAJ7991773.1"/>
    </source>
</evidence>
<evidence type="ECO:0000313" key="2">
    <source>
        <dbReference type="Proteomes" id="UP001157502"/>
    </source>
</evidence>
<accession>A0ACC2FKF1</accession>
<name>A0ACC2FKF1_DALPE</name>